<name>A0A7W6J8C2_9HYPH</name>
<protein>
    <submittedName>
        <fullName evidence="2">Putative GNAT superfamily acetyltransferase</fullName>
    </submittedName>
</protein>
<dbReference type="PANTHER" id="PTHR41700:SF1">
    <property type="entry name" value="N-ACETYLTRANSFERASE DOMAIN-CONTAINING PROTEIN"/>
    <property type="match status" value="1"/>
</dbReference>
<dbReference type="AlphaFoldDB" id="A0A7W6J8C2"/>
<evidence type="ECO:0000259" key="1">
    <source>
        <dbReference type="PROSITE" id="PS51186"/>
    </source>
</evidence>
<evidence type="ECO:0000313" key="3">
    <source>
        <dbReference type="Proteomes" id="UP000528286"/>
    </source>
</evidence>
<dbReference type="EMBL" id="JACIEZ010000006">
    <property type="protein sequence ID" value="MBB4065778.1"/>
    <property type="molecule type" value="Genomic_DNA"/>
</dbReference>
<comment type="caution">
    <text evidence="2">The sequence shown here is derived from an EMBL/GenBank/DDBJ whole genome shotgun (WGS) entry which is preliminary data.</text>
</comment>
<keyword evidence="2" id="KW-0808">Transferase</keyword>
<evidence type="ECO:0000313" key="2">
    <source>
        <dbReference type="EMBL" id="MBB4065778.1"/>
    </source>
</evidence>
<dbReference type="InterPro" id="IPR016181">
    <property type="entry name" value="Acyl_CoA_acyltransferase"/>
</dbReference>
<accession>A0A7W6J8C2</accession>
<dbReference type="GO" id="GO:0016747">
    <property type="term" value="F:acyltransferase activity, transferring groups other than amino-acyl groups"/>
    <property type="evidence" value="ECO:0007669"/>
    <property type="project" value="InterPro"/>
</dbReference>
<dbReference type="Pfam" id="PF00583">
    <property type="entry name" value="Acetyltransf_1"/>
    <property type="match status" value="1"/>
</dbReference>
<dbReference type="PANTHER" id="PTHR41700">
    <property type="entry name" value="GCN5-RELATED N-ACETYLTRANSFERASE"/>
    <property type="match status" value="1"/>
</dbReference>
<keyword evidence="3" id="KW-1185">Reference proteome</keyword>
<reference evidence="2 3" key="1">
    <citation type="submission" date="2020-08" db="EMBL/GenBank/DDBJ databases">
        <title>Genomic Encyclopedia of Type Strains, Phase IV (KMG-IV): sequencing the most valuable type-strain genomes for metagenomic binning, comparative biology and taxonomic classification.</title>
        <authorList>
            <person name="Goeker M."/>
        </authorList>
    </citation>
    <scope>NUCLEOTIDE SEQUENCE [LARGE SCALE GENOMIC DNA]</scope>
    <source>
        <strain evidence="2 3">DSM 29853</strain>
    </source>
</reference>
<organism evidence="2 3">
    <name type="scientific">Gellertiella hungarica</name>
    <dbReference type="NCBI Taxonomy" id="1572859"/>
    <lineage>
        <taxon>Bacteria</taxon>
        <taxon>Pseudomonadati</taxon>
        <taxon>Pseudomonadota</taxon>
        <taxon>Alphaproteobacteria</taxon>
        <taxon>Hyphomicrobiales</taxon>
        <taxon>Rhizobiaceae</taxon>
        <taxon>Gellertiella</taxon>
    </lineage>
</organism>
<dbReference type="RefSeq" id="WP_183367075.1">
    <property type="nucleotide sequence ID" value="NZ_JACIEZ010000006.1"/>
</dbReference>
<dbReference type="Proteomes" id="UP000528286">
    <property type="component" value="Unassembled WGS sequence"/>
</dbReference>
<dbReference type="InterPro" id="IPR038764">
    <property type="entry name" value="GNAT_N_AcTrfase_prd"/>
</dbReference>
<dbReference type="CDD" id="cd04301">
    <property type="entry name" value="NAT_SF"/>
    <property type="match status" value="1"/>
</dbReference>
<dbReference type="InterPro" id="IPR000182">
    <property type="entry name" value="GNAT_dom"/>
</dbReference>
<dbReference type="PROSITE" id="PS51186">
    <property type="entry name" value="GNAT"/>
    <property type="match status" value="1"/>
</dbReference>
<dbReference type="SUPFAM" id="SSF55729">
    <property type="entry name" value="Acyl-CoA N-acyltransferases (Nat)"/>
    <property type="match status" value="1"/>
</dbReference>
<sequence length="238" mass="27018">MTDIEYRPLKGIAEFKAAEEMQRTVWGEGDKEDPFDLMMVVQNEGGLVGGAFRQGRLLGYVFGFPTRDPEVQYSHRLAVLPEARGLGLGAGLKRYQRRWCLDNGIRRIRWTYDPLRLTNAALNIRVLGGQASTYYQDFYGEMTGINSGAPSDRLRLDWHLDDPAVERRALGDREPLALSGDILEIVIPQGFEEAMTADPETATRLRLESRAEFERAFADGFVVRDFEPSTRAYRLVRP</sequence>
<feature type="domain" description="N-acetyltransferase" evidence="1">
    <location>
        <begin position="4"/>
        <end position="157"/>
    </location>
</feature>
<proteinExistence type="predicted"/>
<gene>
    <name evidence="2" type="ORF">GGR23_002986</name>
</gene>
<dbReference type="Gene3D" id="3.40.630.30">
    <property type="match status" value="1"/>
</dbReference>